<evidence type="ECO:0000256" key="3">
    <source>
        <dbReference type="ARBA" id="ARBA00022753"/>
    </source>
</evidence>
<dbReference type="PANTHER" id="PTHR22761:SF10">
    <property type="entry name" value="GH13992P"/>
    <property type="match status" value="1"/>
</dbReference>
<feature type="compositionally biased region" description="Polar residues" evidence="5">
    <location>
        <begin position="417"/>
        <end position="428"/>
    </location>
</feature>
<keyword evidence="3" id="KW-0967">Endosome</keyword>
<protein>
    <submittedName>
        <fullName evidence="6">Charged multivesicular body protein</fullName>
    </submittedName>
</protein>
<gene>
    <name evidence="6" type="primary">CHMP7</name>
</gene>
<dbReference type="GO" id="GO:0032511">
    <property type="term" value="P:late endosome to vacuole transport via multivesicular body sorting pathway"/>
    <property type="evidence" value="ECO:0007669"/>
    <property type="project" value="TreeGrafter"/>
</dbReference>
<evidence type="ECO:0000256" key="4">
    <source>
        <dbReference type="SAM" id="Coils"/>
    </source>
</evidence>
<dbReference type="AlphaFoldDB" id="V5H4X7"/>
<dbReference type="EMBL" id="GALX01000603">
    <property type="protein sequence ID" value="JAB67863.1"/>
    <property type="molecule type" value="Transcribed_RNA"/>
</dbReference>
<accession>V5H4X7</accession>
<dbReference type="GO" id="GO:0005771">
    <property type="term" value="C:multivesicular body"/>
    <property type="evidence" value="ECO:0007669"/>
    <property type="project" value="TreeGrafter"/>
</dbReference>
<feature type="region of interest" description="Disordered" evidence="5">
    <location>
        <begin position="407"/>
        <end position="428"/>
    </location>
</feature>
<dbReference type="PANTHER" id="PTHR22761">
    <property type="entry name" value="CHARGED MULTIVESICULAR BODY PROTEIN"/>
    <property type="match status" value="1"/>
</dbReference>
<proteinExistence type="inferred from homology"/>
<evidence type="ECO:0000256" key="5">
    <source>
        <dbReference type="SAM" id="MobiDB-lite"/>
    </source>
</evidence>
<sequence length="428" mass="48948">MFSIPAEKLPDVLKDEKRINVIFAPLRNKTVNPKDWENKISSWKTIIKIYCDAHDVYSFTLSSLNNVFIRNGRPPSCLREVITEMAKDGEIQIMEVFLKKCSESWSGWATDILIKRPLSWSYNKLKNTLFTEIDHDCAYVHLNVVNSKCDTLLSRIPDNFKNKLISLKDLLTILDKKSTDVDSIKLLLHNLTNQHKLNTVILNDKNKKDVLETVLIKFANGEKVHPVSEIDIGIYTLEKNEKVISKNIENLEDEIQKCINEAKIHLSKNHRQMAKTALRKKHELEKRVEKKANALHNIQTLLEQIHETHTDAHVWEAYKNALSAFNTTFKDTGMTEDVIEDTMIRLGDVLEMHNDIQTALARPAVETDDTDLEEELAELIKDDANNPPPDDSGITSDLENQLQKLTLNLPDVPDKSPNVSIKELSTNN</sequence>
<name>V5H4X7_ANOGL</name>
<dbReference type="InterPro" id="IPR005024">
    <property type="entry name" value="Snf7_fam"/>
</dbReference>
<dbReference type="Pfam" id="PF25880">
    <property type="entry name" value="WHD_CHMP7_1st"/>
    <property type="match status" value="1"/>
</dbReference>
<dbReference type="Pfam" id="PF03357">
    <property type="entry name" value="Snf7"/>
    <property type="match status" value="1"/>
</dbReference>
<dbReference type="GO" id="GO:0000815">
    <property type="term" value="C:ESCRT III complex"/>
    <property type="evidence" value="ECO:0007669"/>
    <property type="project" value="TreeGrafter"/>
</dbReference>
<evidence type="ECO:0000313" key="6">
    <source>
        <dbReference type="EMBL" id="JAB67863.1"/>
    </source>
</evidence>
<keyword evidence="4" id="KW-0175">Coiled coil</keyword>
<organism evidence="6">
    <name type="scientific">Anoplophora glabripennis</name>
    <name type="common">Asian longhorn beetle</name>
    <name type="synonym">Anoplophora nobilis</name>
    <dbReference type="NCBI Taxonomy" id="217634"/>
    <lineage>
        <taxon>Eukaryota</taxon>
        <taxon>Metazoa</taxon>
        <taxon>Ecdysozoa</taxon>
        <taxon>Arthropoda</taxon>
        <taxon>Hexapoda</taxon>
        <taxon>Insecta</taxon>
        <taxon>Pterygota</taxon>
        <taxon>Neoptera</taxon>
        <taxon>Endopterygota</taxon>
        <taxon>Coleoptera</taxon>
        <taxon>Polyphaga</taxon>
        <taxon>Cucujiformia</taxon>
        <taxon>Chrysomeloidea</taxon>
        <taxon>Cerambycidae</taxon>
        <taxon>Lamiinae</taxon>
        <taxon>Lamiini</taxon>
        <taxon>Anoplophora</taxon>
    </lineage>
</organism>
<dbReference type="GO" id="GO:0009898">
    <property type="term" value="C:cytoplasmic side of plasma membrane"/>
    <property type="evidence" value="ECO:0007669"/>
    <property type="project" value="TreeGrafter"/>
</dbReference>
<evidence type="ECO:0000256" key="1">
    <source>
        <dbReference type="ARBA" id="ARBA00004177"/>
    </source>
</evidence>
<feature type="coiled-coil region" evidence="4">
    <location>
        <begin position="234"/>
        <end position="301"/>
    </location>
</feature>
<evidence type="ECO:0000256" key="2">
    <source>
        <dbReference type="ARBA" id="ARBA00006190"/>
    </source>
</evidence>
<comment type="subcellular location">
    <subcellularLocation>
        <location evidence="1">Endosome</location>
    </subcellularLocation>
</comment>
<reference evidence="6" key="1">
    <citation type="submission" date="2013-07" db="EMBL/GenBank/DDBJ databases">
        <title>Midgut Transcriptome Profiling of Anoplphora glabripennis, a Lignocellulose Degrading, Wood-Boring Cerambycid.</title>
        <authorList>
            <person name="Scully E.D."/>
            <person name="Hoover K."/>
            <person name="Carlson J.E."/>
            <person name="Tien M."/>
            <person name="Geib S.M."/>
        </authorList>
    </citation>
    <scope>NUCLEOTIDE SEQUENCE</scope>
</reference>
<comment type="similarity">
    <text evidence="2">Belongs to the SNF7 family.</text>
</comment>
<dbReference type="GO" id="GO:0006900">
    <property type="term" value="P:vesicle budding from membrane"/>
    <property type="evidence" value="ECO:0007669"/>
    <property type="project" value="TreeGrafter"/>
</dbReference>